<feature type="domain" description="CS" evidence="4">
    <location>
        <begin position="215"/>
        <end position="305"/>
    </location>
</feature>
<dbReference type="InterPro" id="IPR007051">
    <property type="entry name" value="CHORD_dom"/>
</dbReference>
<evidence type="ECO:0000259" key="4">
    <source>
        <dbReference type="PROSITE" id="PS51203"/>
    </source>
</evidence>
<evidence type="ECO:0000256" key="2">
    <source>
        <dbReference type="ARBA" id="ARBA00022737"/>
    </source>
</evidence>
<keyword evidence="2" id="KW-0677">Repeat</keyword>
<dbReference type="PROSITE" id="PS51401">
    <property type="entry name" value="CHORD"/>
    <property type="match status" value="2"/>
</dbReference>
<dbReference type="PANTHER" id="PTHR46983">
    <property type="entry name" value="CYSTEINE AND HISTIDINE-RICH DOMAIN-CONTAINING PROTEIN 1"/>
    <property type="match status" value="1"/>
</dbReference>
<dbReference type="STRING" id="451379.A0A0N5APL8"/>
<dbReference type="PANTHER" id="PTHR46983:SF3">
    <property type="entry name" value="CHPADIPLOID STATE MAINTENANCE PROTEIN CHPA"/>
    <property type="match status" value="1"/>
</dbReference>
<feature type="domain" description="CHORD" evidence="5">
    <location>
        <begin position="8"/>
        <end position="67"/>
    </location>
</feature>
<evidence type="ECO:0000313" key="6">
    <source>
        <dbReference type="Proteomes" id="UP000046393"/>
    </source>
</evidence>
<keyword evidence="1" id="KW-0479">Metal-binding</keyword>
<sequence length="318" mass="36347">MPKEMLQCYNKGCGKKFDPDNNKSDSCRYHPGPPYFHDAYKIWNCCNKKSTDFTTWLSFEGCTLGKHNPVKPEDCPPKTIEKQQEDVEKTPEKVIVWNGLNKPAPREEVPRKMSKLKLEPTESLLNAIEKHNQQNSNNNDAVHVGVSCKNSGCEKKYEGKHSDEEECVYHNGVPVFHEGMKYWSCCQRKTSNFNAFLEQKGCVVGRHCWSKNERVNKVREDWFSRSGFIHLNVYCKGALPAECDIESDGFILTAKVVHGFGTKETVLNYELFGQIDVPESKVIVGERKLEIIMKQKDCAGWPRLTYDPPVDCDSKLSV</sequence>
<dbReference type="InterPro" id="IPR039790">
    <property type="entry name" value="CHRD1"/>
</dbReference>
<dbReference type="WBParaSite" id="SMUV_0000660001-mRNA-1">
    <property type="protein sequence ID" value="SMUV_0000660001-mRNA-1"/>
    <property type="gene ID" value="SMUV_0000660001"/>
</dbReference>
<keyword evidence="6" id="KW-1185">Reference proteome</keyword>
<dbReference type="Gene3D" id="2.60.40.790">
    <property type="match status" value="1"/>
</dbReference>
<dbReference type="PROSITE" id="PS51203">
    <property type="entry name" value="CS"/>
    <property type="match status" value="1"/>
</dbReference>
<dbReference type="SUPFAM" id="SSF49764">
    <property type="entry name" value="HSP20-like chaperones"/>
    <property type="match status" value="1"/>
</dbReference>
<dbReference type="InterPro" id="IPR007052">
    <property type="entry name" value="CS_dom"/>
</dbReference>
<dbReference type="AlphaFoldDB" id="A0A0N5APL8"/>
<evidence type="ECO:0000256" key="3">
    <source>
        <dbReference type="ARBA" id="ARBA00022833"/>
    </source>
</evidence>
<name>A0A0N5APL8_9BILA</name>
<reference evidence="7" key="1">
    <citation type="submission" date="2017-02" db="UniProtKB">
        <authorList>
            <consortium name="WormBaseParasite"/>
        </authorList>
    </citation>
    <scope>IDENTIFICATION</scope>
</reference>
<dbReference type="InterPro" id="IPR008978">
    <property type="entry name" value="HSP20-like_chaperone"/>
</dbReference>
<feature type="domain" description="CHORD" evidence="5">
    <location>
        <begin position="148"/>
        <end position="207"/>
    </location>
</feature>
<evidence type="ECO:0000313" key="7">
    <source>
        <dbReference type="WBParaSite" id="SMUV_0000660001-mRNA-1"/>
    </source>
</evidence>
<dbReference type="Pfam" id="PF04968">
    <property type="entry name" value="CHORD"/>
    <property type="match status" value="2"/>
</dbReference>
<dbReference type="CDD" id="cd06466">
    <property type="entry name" value="p23_CS_SGT1_like"/>
    <property type="match status" value="1"/>
</dbReference>
<keyword evidence="3" id="KW-0862">Zinc</keyword>
<evidence type="ECO:0000259" key="5">
    <source>
        <dbReference type="PROSITE" id="PS51401"/>
    </source>
</evidence>
<evidence type="ECO:0000256" key="1">
    <source>
        <dbReference type="ARBA" id="ARBA00022723"/>
    </source>
</evidence>
<dbReference type="GO" id="GO:0046872">
    <property type="term" value="F:metal ion binding"/>
    <property type="evidence" value="ECO:0007669"/>
    <property type="project" value="UniProtKB-KW"/>
</dbReference>
<proteinExistence type="predicted"/>
<dbReference type="Proteomes" id="UP000046393">
    <property type="component" value="Unplaced"/>
</dbReference>
<organism evidence="6 7">
    <name type="scientific">Syphacia muris</name>
    <dbReference type="NCBI Taxonomy" id="451379"/>
    <lineage>
        <taxon>Eukaryota</taxon>
        <taxon>Metazoa</taxon>
        <taxon>Ecdysozoa</taxon>
        <taxon>Nematoda</taxon>
        <taxon>Chromadorea</taxon>
        <taxon>Rhabditida</taxon>
        <taxon>Spirurina</taxon>
        <taxon>Oxyuridomorpha</taxon>
        <taxon>Oxyuroidea</taxon>
        <taxon>Oxyuridae</taxon>
        <taxon>Syphacia</taxon>
    </lineage>
</organism>
<dbReference type="Gene3D" id="4.10.1130.20">
    <property type="match status" value="2"/>
</dbReference>
<protein>
    <submittedName>
        <fullName evidence="7">Cysteine and histidine-rich domain-containing protein 1</fullName>
    </submittedName>
</protein>
<accession>A0A0N5APL8</accession>